<name>A0A8D9CUH6_BRACM</name>
<organism evidence="1 2">
    <name type="scientific">Brassica campestris</name>
    <name type="common">Field mustard</name>
    <dbReference type="NCBI Taxonomy" id="3711"/>
    <lineage>
        <taxon>Eukaryota</taxon>
        <taxon>Viridiplantae</taxon>
        <taxon>Streptophyta</taxon>
        <taxon>Embryophyta</taxon>
        <taxon>Tracheophyta</taxon>
        <taxon>Spermatophyta</taxon>
        <taxon>Magnoliopsida</taxon>
        <taxon>eudicotyledons</taxon>
        <taxon>Gunneridae</taxon>
        <taxon>Pentapetalae</taxon>
        <taxon>rosids</taxon>
        <taxon>malvids</taxon>
        <taxon>Brassicales</taxon>
        <taxon>Brassicaceae</taxon>
        <taxon>Brassiceae</taxon>
        <taxon>Brassica</taxon>
    </lineage>
</organism>
<gene>
    <name evidence="1" type="ORF">BRAPAZ1V2_A09P32910.2</name>
</gene>
<dbReference type="AlphaFoldDB" id="A0A8D9CUH6"/>
<evidence type="ECO:0000313" key="2">
    <source>
        <dbReference type="Proteomes" id="UP000694005"/>
    </source>
</evidence>
<dbReference type="EMBL" id="LS974625">
    <property type="protein sequence ID" value="CAG7862824.1"/>
    <property type="molecule type" value="Genomic_DNA"/>
</dbReference>
<sequence>MYKNVCNSMELWKMLLNGLIEMEVQQVVMQKIGSPAHPFDEMIPSGSADGRTGSNMRAARPSAKLDRTHEQLGHPPSWTVQFGRWPSWIERAISSAIHRAGLVQIGGWPSLNDCTILVLSSRILSQDCIELALVLSRSEVTLELYDLETARTRFLK</sequence>
<accession>A0A8D9CUH6</accession>
<proteinExistence type="predicted"/>
<evidence type="ECO:0000313" key="1">
    <source>
        <dbReference type="EMBL" id="CAG7862824.1"/>
    </source>
</evidence>
<protein>
    <submittedName>
        <fullName evidence="1">Uncharacterized protein</fullName>
    </submittedName>
</protein>
<reference evidence="1 2" key="1">
    <citation type="submission" date="2021-07" db="EMBL/GenBank/DDBJ databases">
        <authorList>
            <consortium name="Genoscope - CEA"/>
            <person name="William W."/>
        </authorList>
    </citation>
    <scope>NUCLEOTIDE SEQUENCE [LARGE SCALE GENOMIC DNA]</scope>
</reference>
<dbReference type="Proteomes" id="UP000694005">
    <property type="component" value="Chromosome A09"/>
</dbReference>
<dbReference type="Gramene" id="A09p32910.2_BraZ1">
    <property type="protein sequence ID" value="A09p32910.2_BraZ1.CDS"/>
    <property type="gene ID" value="A09g32910.2_BraZ1"/>
</dbReference>